<keyword evidence="3" id="KW-0540">Nuclease</keyword>
<gene>
    <name evidence="12" type="ORF">GCM10007923_28740</name>
</gene>
<dbReference type="SMART" id="SM00487">
    <property type="entry name" value="DEXDc"/>
    <property type="match status" value="1"/>
</dbReference>
<comment type="similarity">
    <text evidence="1">In the N-terminal section; belongs to the CRISPR-associated nuclease Cas3-HD family.</text>
</comment>
<dbReference type="SUPFAM" id="SSF109604">
    <property type="entry name" value="HD-domain/PDEase-like"/>
    <property type="match status" value="1"/>
</dbReference>
<sequence length="746" mass="82527">MEFYAHSGRDPGKSDWQTLKEHLFAVARLAGEKARPFGLERAAFIAGLFHDLGKYNPAFQRRLDGATEPADHSTAGAQVLRDLARGNDATMAQVVGYGILGHHAGLPDRLDGPGTFDHRMKQPQAIDPVWMEELHVEISGLVPDMIQRFPTDRAGHAFSWAFMGRMLFSTLVDADFSDTERYYVTLGEKKADRDWPALAALIDDFTARFDVYTTALSGREGALNSLRREVLAHVRRGAEREPSLFTLTVPTGGGKTLSSLGFALDHARRYGHRRIIYVIPFTSIIDQTAAIFRSVLGEDNVLEHHSSIEEESFDAKQRERKDKLKLAMEDWAAPVIVTTTVQLFESLFTARPSRARKLHNIAGSILVLDEAQTLPKALLMPIMRALEELARNYGCTIVLCTATQPALGRRPELPGGLPLEGRELAPDPPGLATRLARTRIVHAGDMDDGALLDALAGHEQALVIVNSRRHALELYRKASEAGLEGIVHLTARQYATHRRRILADVRDRLKDGRPCRLIATSLIEAGVDVDFPVAWRAEAGLDQIIQAAGRVNREGRRDRESSIVTVFNPPAHRPPAEIRGLIGDMKRIIDKHADLTSLAAVEDYFGEVYWRMGEGMDGKNILDRFALSGRTGCHFDYRTVGRDFRMIESGLAPVIVALDEGAKEAVDQLGVEAIPSGMLARKLQSSVVSMPPKARDLLIRSGHVAFAAPQWRGDQFAVLQTASLYVQEVGLLWEDAGYLGVEDMIF</sequence>
<evidence type="ECO:0000256" key="6">
    <source>
        <dbReference type="ARBA" id="ARBA00022801"/>
    </source>
</evidence>
<dbReference type="RefSeq" id="WP_244770332.1">
    <property type="nucleotide sequence ID" value="NZ_BSOP01000019.1"/>
</dbReference>
<dbReference type="SUPFAM" id="SSF52540">
    <property type="entry name" value="P-loop containing nucleoside triphosphate hydrolases"/>
    <property type="match status" value="1"/>
</dbReference>
<keyword evidence="6" id="KW-0378">Hydrolase</keyword>
<dbReference type="InterPro" id="IPR006674">
    <property type="entry name" value="HD_domain"/>
</dbReference>
<dbReference type="InterPro" id="IPR027417">
    <property type="entry name" value="P-loop_NTPase"/>
</dbReference>
<evidence type="ECO:0000313" key="13">
    <source>
        <dbReference type="Proteomes" id="UP001156702"/>
    </source>
</evidence>
<dbReference type="InterPro" id="IPR014001">
    <property type="entry name" value="Helicase_ATP-bd"/>
</dbReference>
<keyword evidence="7" id="KW-0347">Helicase</keyword>
<evidence type="ECO:0000256" key="4">
    <source>
        <dbReference type="ARBA" id="ARBA00022723"/>
    </source>
</evidence>
<name>A0ABQ5ZJA2_9HYPH</name>
<dbReference type="Pfam" id="PF22590">
    <property type="entry name" value="Cas3-like_C_2"/>
    <property type="match status" value="1"/>
</dbReference>
<evidence type="ECO:0000256" key="3">
    <source>
        <dbReference type="ARBA" id="ARBA00022722"/>
    </source>
</evidence>
<proteinExistence type="inferred from homology"/>
<reference evidence="13" key="1">
    <citation type="journal article" date="2019" name="Int. J. Syst. Evol. Microbiol.">
        <title>The Global Catalogue of Microorganisms (GCM) 10K type strain sequencing project: providing services to taxonomists for standard genome sequencing and annotation.</title>
        <authorList>
            <consortium name="The Broad Institute Genomics Platform"/>
            <consortium name="The Broad Institute Genome Sequencing Center for Infectious Disease"/>
            <person name="Wu L."/>
            <person name="Ma J."/>
        </authorList>
    </citation>
    <scope>NUCLEOTIDE SEQUENCE [LARGE SCALE GENOMIC DNA]</scope>
    <source>
        <strain evidence="13">NBRC 102122</strain>
    </source>
</reference>
<keyword evidence="8" id="KW-0067">ATP-binding</keyword>
<feature type="domain" description="HD Cas3-type" evidence="11">
    <location>
        <begin position="12"/>
        <end position="177"/>
    </location>
</feature>
<dbReference type="NCBIfam" id="TIGR01587">
    <property type="entry name" value="cas3_core"/>
    <property type="match status" value="1"/>
</dbReference>
<dbReference type="InterPro" id="IPR038257">
    <property type="entry name" value="CRISPR-assoc_Cas3_HD_sf"/>
</dbReference>
<evidence type="ECO:0000313" key="12">
    <source>
        <dbReference type="EMBL" id="GLR51665.1"/>
    </source>
</evidence>
<dbReference type="Pfam" id="PF00270">
    <property type="entry name" value="DEAD"/>
    <property type="match status" value="1"/>
</dbReference>
<dbReference type="PROSITE" id="PS51643">
    <property type="entry name" value="HD_CAS3"/>
    <property type="match status" value="1"/>
</dbReference>
<keyword evidence="4" id="KW-0479">Metal-binding</keyword>
<dbReference type="Pfam" id="PF01966">
    <property type="entry name" value="HD"/>
    <property type="match status" value="1"/>
</dbReference>
<evidence type="ECO:0000256" key="2">
    <source>
        <dbReference type="ARBA" id="ARBA00009046"/>
    </source>
</evidence>
<dbReference type="InterPro" id="IPR011545">
    <property type="entry name" value="DEAD/DEAH_box_helicase_dom"/>
</dbReference>
<dbReference type="Gene3D" id="1.10.3210.30">
    <property type="match status" value="1"/>
</dbReference>
<organism evidence="12 13">
    <name type="scientific">Shinella yambaruensis</name>
    <dbReference type="NCBI Taxonomy" id="415996"/>
    <lineage>
        <taxon>Bacteria</taxon>
        <taxon>Pseudomonadati</taxon>
        <taxon>Pseudomonadota</taxon>
        <taxon>Alphaproteobacteria</taxon>
        <taxon>Hyphomicrobiales</taxon>
        <taxon>Rhizobiaceae</taxon>
        <taxon>Shinella</taxon>
    </lineage>
</organism>
<keyword evidence="9" id="KW-0051">Antiviral defense</keyword>
<evidence type="ECO:0000256" key="9">
    <source>
        <dbReference type="ARBA" id="ARBA00023118"/>
    </source>
</evidence>
<accession>A0ABQ5ZJA2</accession>
<feature type="domain" description="Helicase ATP-binding" evidence="10">
    <location>
        <begin position="236"/>
        <end position="422"/>
    </location>
</feature>
<evidence type="ECO:0000256" key="1">
    <source>
        <dbReference type="ARBA" id="ARBA00006847"/>
    </source>
</evidence>
<evidence type="ECO:0000256" key="8">
    <source>
        <dbReference type="ARBA" id="ARBA00022840"/>
    </source>
</evidence>
<evidence type="ECO:0000256" key="7">
    <source>
        <dbReference type="ARBA" id="ARBA00022806"/>
    </source>
</evidence>
<dbReference type="EMBL" id="BSOP01000019">
    <property type="protein sequence ID" value="GLR51665.1"/>
    <property type="molecule type" value="Genomic_DNA"/>
</dbReference>
<evidence type="ECO:0000259" key="11">
    <source>
        <dbReference type="PROSITE" id="PS51643"/>
    </source>
</evidence>
<dbReference type="InterPro" id="IPR006483">
    <property type="entry name" value="CRISPR-assoc_Cas3_HD"/>
</dbReference>
<evidence type="ECO:0000256" key="5">
    <source>
        <dbReference type="ARBA" id="ARBA00022741"/>
    </source>
</evidence>
<dbReference type="Gene3D" id="3.40.50.300">
    <property type="entry name" value="P-loop containing nucleotide triphosphate hydrolases"/>
    <property type="match status" value="2"/>
</dbReference>
<dbReference type="InterPro" id="IPR054712">
    <property type="entry name" value="Cas3-like_dom"/>
</dbReference>
<comment type="similarity">
    <text evidence="2">In the central section; belongs to the CRISPR-associated helicase Cas3 family.</text>
</comment>
<dbReference type="CDD" id="cd17930">
    <property type="entry name" value="DEXHc_cas3"/>
    <property type="match status" value="1"/>
</dbReference>
<dbReference type="CDD" id="cd09641">
    <property type="entry name" value="Cas3''_I"/>
    <property type="match status" value="1"/>
</dbReference>
<dbReference type="Proteomes" id="UP001156702">
    <property type="component" value="Unassembled WGS sequence"/>
</dbReference>
<dbReference type="InterPro" id="IPR006474">
    <property type="entry name" value="Helicase_Cas3_CRISPR-ass_core"/>
</dbReference>
<dbReference type="PROSITE" id="PS51192">
    <property type="entry name" value="HELICASE_ATP_BIND_1"/>
    <property type="match status" value="1"/>
</dbReference>
<dbReference type="NCBIfam" id="TIGR01596">
    <property type="entry name" value="cas3_HD"/>
    <property type="match status" value="1"/>
</dbReference>
<keyword evidence="5" id="KW-0547">Nucleotide-binding</keyword>
<keyword evidence="13" id="KW-1185">Reference proteome</keyword>
<evidence type="ECO:0000259" key="10">
    <source>
        <dbReference type="PROSITE" id="PS51192"/>
    </source>
</evidence>
<protein>
    <submittedName>
        <fullName evidence="12">CRISPR-associated helicase/endonuclease Cas3</fullName>
    </submittedName>
</protein>
<comment type="caution">
    <text evidence="12">The sequence shown here is derived from an EMBL/GenBank/DDBJ whole genome shotgun (WGS) entry which is preliminary data.</text>
</comment>